<evidence type="ECO:0000313" key="2">
    <source>
        <dbReference type="Proteomes" id="UP001187531"/>
    </source>
</evidence>
<gene>
    <name evidence="1" type="ORF">QYM36_017560</name>
</gene>
<evidence type="ECO:0000313" key="1">
    <source>
        <dbReference type="EMBL" id="KAK2704106.1"/>
    </source>
</evidence>
<dbReference type="AlphaFoldDB" id="A0AA88HAY2"/>
<dbReference type="Proteomes" id="UP001187531">
    <property type="component" value="Unassembled WGS sequence"/>
</dbReference>
<name>A0AA88HAY2_ARTSF</name>
<proteinExistence type="predicted"/>
<organism evidence="1 2">
    <name type="scientific">Artemia franciscana</name>
    <name type="common">Brine shrimp</name>
    <name type="synonym">Artemia sanfranciscana</name>
    <dbReference type="NCBI Taxonomy" id="6661"/>
    <lineage>
        <taxon>Eukaryota</taxon>
        <taxon>Metazoa</taxon>
        <taxon>Ecdysozoa</taxon>
        <taxon>Arthropoda</taxon>
        <taxon>Crustacea</taxon>
        <taxon>Branchiopoda</taxon>
        <taxon>Anostraca</taxon>
        <taxon>Artemiidae</taxon>
        <taxon>Artemia</taxon>
    </lineage>
</organism>
<accession>A0AA88HAY2</accession>
<keyword evidence="2" id="KW-1185">Reference proteome</keyword>
<dbReference type="EMBL" id="JAVRJZ010000032">
    <property type="protein sequence ID" value="KAK2704106.1"/>
    <property type="molecule type" value="Genomic_DNA"/>
</dbReference>
<protein>
    <submittedName>
        <fullName evidence="1">Uncharacterized protein</fullName>
    </submittedName>
</protein>
<reference evidence="1" key="1">
    <citation type="submission" date="2023-07" db="EMBL/GenBank/DDBJ databases">
        <title>Chromosome-level genome assembly of Artemia franciscana.</title>
        <authorList>
            <person name="Jo E."/>
        </authorList>
    </citation>
    <scope>NUCLEOTIDE SEQUENCE</scope>
    <source>
        <tissue evidence="1">Whole body</tissue>
    </source>
</reference>
<comment type="caution">
    <text evidence="1">The sequence shown here is derived from an EMBL/GenBank/DDBJ whole genome shotgun (WGS) entry which is preliminary data.</text>
</comment>
<sequence>MVLWYWDIQNPMGYVFFAVETATVRNGLSRCAAALGKIPSIVGTDGGEVFTEDVHLLQKQVSSECAIGEFVRTVFIGKNAIVLKMAAMEERI</sequence>